<dbReference type="EMBL" id="JAWJZF010000230">
    <property type="protein sequence ID" value="MDX2291523.1"/>
    <property type="molecule type" value="Genomic_DNA"/>
</dbReference>
<evidence type="ECO:0000256" key="6">
    <source>
        <dbReference type="ARBA" id="ARBA00023136"/>
    </source>
</evidence>
<keyword evidence="10" id="KW-1185">Reference proteome</keyword>
<feature type="transmembrane region" description="Helical" evidence="8">
    <location>
        <begin position="92"/>
        <end position="115"/>
    </location>
</feature>
<keyword evidence="4 8" id="KW-0812">Transmembrane</keyword>
<evidence type="ECO:0000256" key="4">
    <source>
        <dbReference type="ARBA" id="ARBA00022692"/>
    </source>
</evidence>
<organism evidence="9 10">
    <name type="scientific">Streptomyces roseolus</name>
    <dbReference type="NCBI Taxonomy" id="67358"/>
    <lineage>
        <taxon>Bacteria</taxon>
        <taxon>Bacillati</taxon>
        <taxon>Actinomycetota</taxon>
        <taxon>Actinomycetes</taxon>
        <taxon>Kitasatosporales</taxon>
        <taxon>Streptomycetaceae</taxon>
        <taxon>Streptomyces</taxon>
    </lineage>
</organism>
<feature type="transmembrane region" description="Helical" evidence="8">
    <location>
        <begin position="20"/>
        <end position="41"/>
    </location>
</feature>
<sequence>MTGAVGIGSRTAGRLRELRLPLVLWALTRIILLVCVFKIVVVPGPDVTSDVEQIYQSWYEVLKTGTYPQDDVTWQYPPAAALAILSPVLLPFLNYSAAFFVLAFLCDAVVFGLLVHTGGRPGRSMRGAWLWLAAVPLMGPTAYARYDIMVTAVAVAGLLAAIRSPRVLGALAGFGAALKVWPALLLAGTPKGRATWRSWPTAAGTAVGVLVLCMAWMPGSLAFLSFQSERGTEVESLGAMVFHVARHFGWDGEARMNYGSIEFLGPGVSWVSKGAMALTVAAFGWLLLWRFRARRFTSSTVADAAFVAVLLFTATSRVISPQYMIWLVGLAAVCLVYRSSRMRTPAYLILWATAVTQFEFPVWFSHVTQSDWLGVGVLFLRNGLLIAATLMACRILWKHTVTEAGTVIPVPQGQPEREKVLTGSA</sequence>
<evidence type="ECO:0000256" key="2">
    <source>
        <dbReference type="ARBA" id="ARBA00022475"/>
    </source>
</evidence>
<gene>
    <name evidence="9" type="ORF">R2363_04965</name>
</gene>
<feature type="transmembrane region" description="Helical" evidence="8">
    <location>
        <begin position="323"/>
        <end position="340"/>
    </location>
</feature>
<keyword evidence="2" id="KW-1003">Cell membrane</keyword>
<accession>A0ABU4K1B7</accession>
<feature type="transmembrane region" description="Helical" evidence="8">
    <location>
        <begin position="199"/>
        <end position="217"/>
    </location>
</feature>
<evidence type="ECO:0000313" key="9">
    <source>
        <dbReference type="EMBL" id="MDX2291523.1"/>
    </source>
</evidence>
<feature type="transmembrane region" description="Helical" evidence="8">
    <location>
        <begin position="372"/>
        <end position="393"/>
    </location>
</feature>
<dbReference type="PIRSF" id="PIRSF010361">
    <property type="entry name" value="UCP010361"/>
    <property type="match status" value="1"/>
</dbReference>
<reference evidence="9 10" key="1">
    <citation type="submission" date="2023-10" db="EMBL/GenBank/DDBJ databases">
        <authorList>
            <person name="Wang X.X."/>
        </authorList>
    </citation>
    <scope>NUCLEOTIDE SEQUENCE [LARGE SCALE GENOMIC DNA]</scope>
    <source>
        <strain evidence="9 10">NBRC 12816</strain>
    </source>
</reference>
<comment type="caution">
    <text evidence="9">The sequence shown here is derived from an EMBL/GenBank/DDBJ whole genome shotgun (WGS) entry which is preliminary data.</text>
</comment>
<feature type="transmembrane region" description="Helical" evidence="8">
    <location>
        <begin position="127"/>
        <end position="146"/>
    </location>
</feature>
<name>A0ABU4K1B7_9ACTN</name>
<dbReference type="Pfam" id="PF09594">
    <property type="entry name" value="GT87"/>
    <property type="match status" value="1"/>
</dbReference>
<dbReference type="EC" id="2.4.-.-" evidence="9"/>
<keyword evidence="9" id="KW-0328">Glycosyltransferase</keyword>
<comment type="subcellular location">
    <subcellularLocation>
        <location evidence="1">Cell membrane</location>
        <topology evidence="1">Multi-pass membrane protein</topology>
    </subcellularLocation>
</comment>
<evidence type="ECO:0000256" key="7">
    <source>
        <dbReference type="ARBA" id="ARBA00024033"/>
    </source>
</evidence>
<feature type="transmembrane region" description="Helical" evidence="8">
    <location>
        <begin position="300"/>
        <end position="317"/>
    </location>
</feature>
<dbReference type="RefSeq" id="WP_319008073.1">
    <property type="nucleotide sequence ID" value="NZ_JAWJZF010000230.1"/>
</dbReference>
<dbReference type="InterPro" id="IPR018584">
    <property type="entry name" value="GT87"/>
</dbReference>
<comment type="similarity">
    <text evidence="7">Belongs to the glycosyltransferase 87 family.</text>
</comment>
<feature type="transmembrane region" description="Helical" evidence="8">
    <location>
        <begin position="166"/>
        <end position="187"/>
    </location>
</feature>
<evidence type="ECO:0000256" key="8">
    <source>
        <dbReference type="SAM" id="Phobius"/>
    </source>
</evidence>
<protein>
    <submittedName>
        <fullName evidence="9">Glycosyltransferase family 87 protein</fullName>
        <ecNumber evidence="9">2.4.-.-</ecNumber>
    </submittedName>
</protein>
<dbReference type="InterPro" id="IPR016570">
    <property type="entry name" value="UCP010361"/>
</dbReference>
<evidence type="ECO:0000256" key="5">
    <source>
        <dbReference type="ARBA" id="ARBA00022989"/>
    </source>
</evidence>
<evidence type="ECO:0000256" key="3">
    <source>
        <dbReference type="ARBA" id="ARBA00022679"/>
    </source>
</evidence>
<evidence type="ECO:0000313" key="10">
    <source>
        <dbReference type="Proteomes" id="UP001278571"/>
    </source>
</evidence>
<evidence type="ECO:0000256" key="1">
    <source>
        <dbReference type="ARBA" id="ARBA00004651"/>
    </source>
</evidence>
<dbReference type="GO" id="GO:0016757">
    <property type="term" value="F:glycosyltransferase activity"/>
    <property type="evidence" value="ECO:0007669"/>
    <property type="project" value="UniProtKB-KW"/>
</dbReference>
<keyword evidence="6 8" id="KW-0472">Membrane</keyword>
<proteinExistence type="inferred from homology"/>
<keyword evidence="5 8" id="KW-1133">Transmembrane helix</keyword>
<feature type="transmembrane region" description="Helical" evidence="8">
    <location>
        <begin position="347"/>
        <end position="366"/>
    </location>
</feature>
<dbReference type="Proteomes" id="UP001278571">
    <property type="component" value="Unassembled WGS sequence"/>
</dbReference>
<keyword evidence="3 9" id="KW-0808">Transferase</keyword>
<feature type="transmembrane region" description="Helical" evidence="8">
    <location>
        <begin position="270"/>
        <end position="288"/>
    </location>
</feature>